<dbReference type="CDD" id="cd00130">
    <property type="entry name" value="PAS"/>
    <property type="match status" value="1"/>
</dbReference>
<keyword evidence="1" id="KW-0472">Membrane</keyword>
<dbReference type="EMBL" id="MEUI01000005">
    <property type="protein sequence ID" value="OGC35279.1"/>
    <property type="molecule type" value="Genomic_DNA"/>
</dbReference>
<feature type="transmembrane region" description="Helical" evidence="1">
    <location>
        <begin position="67"/>
        <end position="86"/>
    </location>
</feature>
<dbReference type="NCBIfam" id="TIGR00229">
    <property type="entry name" value="sensory_box"/>
    <property type="match status" value="1"/>
</dbReference>
<feature type="transmembrane region" description="Helical" evidence="1">
    <location>
        <begin position="138"/>
        <end position="160"/>
    </location>
</feature>
<feature type="transmembrane region" description="Helical" evidence="1">
    <location>
        <begin position="6"/>
        <end position="23"/>
    </location>
</feature>
<dbReference type="AlphaFoldDB" id="A0A1F4TRQ8"/>
<dbReference type="Pfam" id="PF00989">
    <property type="entry name" value="PAS"/>
    <property type="match status" value="1"/>
</dbReference>
<evidence type="ECO:0000256" key="1">
    <source>
        <dbReference type="SAM" id="Phobius"/>
    </source>
</evidence>
<dbReference type="InterPro" id="IPR013767">
    <property type="entry name" value="PAS_fold"/>
</dbReference>
<dbReference type="GO" id="GO:0006355">
    <property type="term" value="P:regulation of DNA-templated transcription"/>
    <property type="evidence" value="ECO:0007669"/>
    <property type="project" value="InterPro"/>
</dbReference>
<feature type="domain" description="PAS" evidence="2">
    <location>
        <begin position="236"/>
        <end position="287"/>
    </location>
</feature>
<dbReference type="SMART" id="SM00091">
    <property type="entry name" value="PAS"/>
    <property type="match status" value="1"/>
</dbReference>
<dbReference type="Gene3D" id="3.30.450.20">
    <property type="entry name" value="PAS domain"/>
    <property type="match status" value="1"/>
</dbReference>
<evidence type="ECO:0000259" key="2">
    <source>
        <dbReference type="PROSITE" id="PS50112"/>
    </source>
</evidence>
<dbReference type="Pfam" id="PF16927">
    <property type="entry name" value="HisKA_7TM"/>
    <property type="match status" value="1"/>
</dbReference>
<feature type="transmembrane region" description="Helical" evidence="1">
    <location>
        <begin position="172"/>
        <end position="189"/>
    </location>
</feature>
<protein>
    <recommendedName>
        <fullName evidence="2">PAS domain-containing protein</fullName>
    </recommendedName>
</protein>
<feature type="transmembrane region" description="Helical" evidence="1">
    <location>
        <begin position="98"/>
        <end position="118"/>
    </location>
</feature>
<organism evidence="3 4">
    <name type="scientific">candidate division WOR-1 bacterium RIFOXYC2_FULL_41_25</name>
    <dbReference type="NCBI Taxonomy" id="1802586"/>
    <lineage>
        <taxon>Bacteria</taxon>
        <taxon>Bacillati</taxon>
        <taxon>Saganbacteria</taxon>
    </lineage>
</organism>
<accession>A0A1F4TRQ8</accession>
<dbReference type="SUPFAM" id="SSF55785">
    <property type="entry name" value="PYP-like sensor domain (PAS domain)"/>
    <property type="match status" value="1"/>
</dbReference>
<dbReference type="InterPro" id="IPR000014">
    <property type="entry name" value="PAS"/>
</dbReference>
<dbReference type="InterPro" id="IPR031621">
    <property type="entry name" value="HisKA_7TM"/>
</dbReference>
<keyword evidence="1" id="KW-1133">Transmembrane helix</keyword>
<dbReference type="PROSITE" id="PS50112">
    <property type="entry name" value="PAS"/>
    <property type="match status" value="1"/>
</dbReference>
<dbReference type="InterPro" id="IPR035965">
    <property type="entry name" value="PAS-like_dom_sf"/>
</dbReference>
<feature type="transmembrane region" description="Helical" evidence="1">
    <location>
        <begin position="201"/>
        <end position="221"/>
    </location>
</feature>
<evidence type="ECO:0000313" key="3">
    <source>
        <dbReference type="EMBL" id="OGC35279.1"/>
    </source>
</evidence>
<sequence>MILYSYFELAASLFILLLAFHLFTSHHECRSARFFVRFALIAFLACLFTYSLRIAFTLELARNINRISATLIAFAFAAFTHFVLIFTKKERFLNSRWALPLLYVPPAIIGCLFVFTNLMYSRYEILSYGIVSQPAPLYFLFLLQTTAYNFIGIYLLFLYSRLAHQKLEQQQALFLAIGSIVPVALGIFADQILPLFLNGRLIPPTVVFDFALWNFFIYLAMRKCSLFAISPGAAARTIIETMPDSLIVTDVVGRIMFINEEAKKYFHATKEEVRGKEIRSLFEQKDKYDQLYKEVVNNNMAVERFGVTLCDPLGECLPSFINANTFRDDIGALLGIIFVIRDVRG</sequence>
<feature type="transmembrane region" description="Helical" evidence="1">
    <location>
        <begin position="35"/>
        <end position="55"/>
    </location>
</feature>
<dbReference type="Proteomes" id="UP000177309">
    <property type="component" value="Unassembled WGS sequence"/>
</dbReference>
<gene>
    <name evidence="3" type="ORF">A2462_08570</name>
</gene>
<name>A0A1F4TRQ8_UNCSA</name>
<comment type="caution">
    <text evidence="3">The sequence shown here is derived from an EMBL/GenBank/DDBJ whole genome shotgun (WGS) entry which is preliminary data.</text>
</comment>
<keyword evidence="1" id="KW-0812">Transmembrane</keyword>
<proteinExistence type="predicted"/>
<reference evidence="3 4" key="1">
    <citation type="journal article" date="2016" name="Nat. Commun.">
        <title>Thousands of microbial genomes shed light on interconnected biogeochemical processes in an aquifer system.</title>
        <authorList>
            <person name="Anantharaman K."/>
            <person name="Brown C.T."/>
            <person name="Hug L.A."/>
            <person name="Sharon I."/>
            <person name="Castelle C.J."/>
            <person name="Probst A.J."/>
            <person name="Thomas B.C."/>
            <person name="Singh A."/>
            <person name="Wilkins M.J."/>
            <person name="Karaoz U."/>
            <person name="Brodie E.L."/>
            <person name="Williams K.H."/>
            <person name="Hubbard S.S."/>
            <person name="Banfield J.F."/>
        </authorList>
    </citation>
    <scope>NUCLEOTIDE SEQUENCE [LARGE SCALE GENOMIC DNA]</scope>
</reference>
<evidence type="ECO:0000313" key="4">
    <source>
        <dbReference type="Proteomes" id="UP000177309"/>
    </source>
</evidence>